<name>A0A7W7AFE9_9SPHN</name>
<evidence type="ECO:0000313" key="1">
    <source>
        <dbReference type="EMBL" id="MBB4616045.1"/>
    </source>
</evidence>
<sequence length="82" mass="8864">MIIAPKNSLASTPKNEAMNVNKFPRLGSGQGNLDDRVWASSQVCGSTPVITVIGNPASLLFAINIFNYAEGSAVTLYRLEWH</sequence>
<organism evidence="1 2">
    <name type="scientific">Sphingomonas abaci</name>
    <dbReference type="NCBI Taxonomy" id="237611"/>
    <lineage>
        <taxon>Bacteria</taxon>
        <taxon>Pseudomonadati</taxon>
        <taxon>Pseudomonadota</taxon>
        <taxon>Alphaproteobacteria</taxon>
        <taxon>Sphingomonadales</taxon>
        <taxon>Sphingomonadaceae</taxon>
        <taxon>Sphingomonas</taxon>
    </lineage>
</organism>
<gene>
    <name evidence="1" type="ORF">GGQ96_000151</name>
</gene>
<proteinExistence type="predicted"/>
<reference evidence="1 2" key="1">
    <citation type="submission" date="2020-08" db="EMBL/GenBank/DDBJ databases">
        <title>Genomic Encyclopedia of Type Strains, Phase IV (KMG-IV): sequencing the most valuable type-strain genomes for metagenomic binning, comparative biology and taxonomic classification.</title>
        <authorList>
            <person name="Goeker M."/>
        </authorList>
    </citation>
    <scope>NUCLEOTIDE SEQUENCE [LARGE SCALE GENOMIC DNA]</scope>
    <source>
        <strain evidence="1 2">DSM 15867</strain>
    </source>
</reference>
<accession>A0A7W7AFE9</accession>
<dbReference type="AlphaFoldDB" id="A0A7W7AFE9"/>
<dbReference type="EMBL" id="JACHNY010000001">
    <property type="protein sequence ID" value="MBB4616045.1"/>
    <property type="molecule type" value="Genomic_DNA"/>
</dbReference>
<protein>
    <submittedName>
        <fullName evidence="1">Uncharacterized protein</fullName>
    </submittedName>
</protein>
<keyword evidence="2" id="KW-1185">Reference proteome</keyword>
<dbReference type="Proteomes" id="UP000574769">
    <property type="component" value="Unassembled WGS sequence"/>
</dbReference>
<comment type="caution">
    <text evidence="1">The sequence shown here is derived from an EMBL/GenBank/DDBJ whole genome shotgun (WGS) entry which is preliminary data.</text>
</comment>
<evidence type="ECO:0000313" key="2">
    <source>
        <dbReference type="Proteomes" id="UP000574769"/>
    </source>
</evidence>